<protein>
    <submittedName>
        <fullName evidence="1">Uncharacterized protein</fullName>
    </submittedName>
</protein>
<reference evidence="2" key="1">
    <citation type="journal article" date="2022" name="Mol. Ecol. Resour.">
        <title>The genomes of chicory, endive, great burdock and yacon provide insights into Asteraceae palaeo-polyploidization history and plant inulin production.</title>
        <authorList>
            <person name="Fan W."/>
            <person name="Wang S."/>
            <person name="Wang H."/>
            <person name="Wang A."/>
            <person name="Jiang F."/>
            <person name="Liu H."/>
            <person name="Zhao H."/>
            <person name="Xu D."/>
            <person name="Zhang Y."/>
        </authorList>
    </citation>
    <scope>NUCLEOTIDE SEQUENCE [LARGE SCALE GENOMIC DNA]</scope>
    <source>
        <strain evidence="2">cv. Punajuju</strain>
    </source>
</reference>
<sequence length="559" mass="64533">MLKPELNKAIHGSAISLIVFSNGYATSKWCLDEVMMIIREHETSSSKHEVVPVFYKVDPSDVRNQRGSFKEAFDVYDDEIKAETDLEKKTELLVKLGEWRNSLRKAASLTGMVLVDGYESEFIMDVVNVIRRKLDYKALYIEEKLVGIKDDVAEIESWLQDPSPNALAANPDPEIQEVLEISYKTLKYDTDKELFLHIACFFMCEKEDYIVKLLAQCDLYPVVGIKNLIDRCLVYVEVGRVWMHQLIKEMGREVVRKESPKDPGKRSRLWRHQDCIDVLQNQSGTEKVEGLMLVMPKMKEAQSTHSFKQYSGKRKHGNNANFEIGALENMKNLMLLQLNYVTFSGKCKKLPRKLRLLRWHGCTLKTIPSESCLEKLVVLDMSHSKLKRVWDDFKFIGSLKILNLSYSVELIKTPDFCGLPCLPESLGYLNANYNESLEKTKDLLWRYYQEEQRFPKNAENYAWLSAWRCGNLLEAGDEISIHILNYAIGFTAVEECRINVLYGVDEQLDEETKEACDVSAFDEISWTDRMHTNISDYVCSGGMYGFINSYRDPLDIERP</sequence>
<dbReference type="Proteomes" id="UP001055811">
    <property type="component" value="Linkage Group LG01"/>
</dbReference>
<evidence type="ECO:0000313" key="1">
    <source>
        <dbReference type="EMBL" id="KAI3788825.1"/>
    </source>
</evidence>
<organism evidence="1 2">
    <name type="scientific">Cichorium intybus</name>
    <name type="common">Chicory</name>
    <dbReference type="NCBI Taxonomy" id="13427"/>
    <lineage>
        <taxon>Eukaryota</taxon>
        <taxon>Viridiplantae</taxon>
        <taxon>Streptophyta</taxon>
        <taxon>Embryophyta</taxon>
        <taxon>Tracheophyta</taxon>
        <taxon>Spermatophyta</taxon>
        <taxon>Magnoliopsida</taxon>
        <taxon>eudicotyledons</taxon>
        <taxon>Gunneridae</taxon>
        <taxon>Pentapetalae</taxon>
        <taxon>asterids</taxon>
        <taxon>campanulids</taxon>
        <taxon>Asterales</taxon>
        <taxon>Asteraceae</taxon>
        <taxon>Cichorioideae</taxon>
        <taxon>Cichorieae</taxon>
        <taxon>Cichoriinae</taxon>
        <taxon>Cichorium</taxon>
    </lineage>
</organism>
<name>A0ACB9H0W9_CICIN</name>
<reference evidence="1 2" key="2">
    <citation type="journal article" date="2022" name="Mol. Ecol. Resour.">
        <title>The genomes of chicory, endive, great burdock and yacon provide insights into Asteraceae paleo-polyploidization history and plant inulin production.</title>
        <authorList>
            <person name="Fan W."/>
            <person name="Wang S."/>
            <person name="Wang H."/>
            <person name="Wang A."/>
            <person name="Jiang F."/>
            <person name="Liu H."/>
            <person name="Zhao H."/>
            <person name="Xu D."/>
            <person name="Zhang Y."/>
        </authorList>
    </citation>
    <scope>NUCLEOTIDE SEQUENCE [LARGE SCALE GENOMIC DNA]</scope>
    <source>
        <strain evidence="2">cv. Punajuju</strain>
        <tissue evidence="1">Leaves</tissue>
    </source>
</reference>
<gene>
    <name evidence="1" type="ORF">L2E82_01603</name>
</gene>
<proteinExistence type="predicted"/>
<dbReference type="EMBL" id="CM042009">
    <property type="protein sequence ID" value="KAI3788825.1"/>
    <property type="molecule type" value="Genomic_DNA"/>
</dbReference>
<comment type="caution">
    <text evidence="1">The sequence shown here is derived from an EMBL/GenBank/DDBJ whole genome shotgun (WGS) entry which is preliminary data.</text>
</comment>
<keyword evidence="2" id="KW-1185">Reference proteome</keyword>
<accession>A0ACB9H0W9</accession>
<evidence type="ECO:0000313" key="2">
    <source>
        <dbReference type="Proteomes" id="UP001055811"/>
    </source>
</evidence>